<comment type="subcellular location">
    <subcellularLocation>
        <location evidence="1">Cytoplasm</location>
    </subcellularLocation>
</comment>
<dbReference type="InterPro" id="IPR015797">
    <property type="entry name" value="NUDIX_hydrolase-like_dom_sf"/>
</dbReference>
<organism evidence="14 15">
    <name type="scientific">Streptomyces gibsoniae</name>
    <dbReference type="NCBI Taxonomy" id="3075529"/>
    <lineage>
        <taxon>Bacteria</taxon>
        <taxon>Bacillati</taxon>
        <taxon>Actinomycetota</taxon>
        <taxon>Actinomycetes</taxon>
        <taxon>Kitasatosporales</taxon>
        <taxon>Streptomycetaceae</taxon>
        <taxon>Streptomyces</taxon>
    </lineage>
</organism>
<dbReference type="PANTHER" id="PTHR11579">
    <property type="entry name" value="PROTEIN-L-ISOASPARTATE O-METHYLTRANSFERASE"/>
    <property type="match status" value="1"/>
</dbReference>
<dbReference type="InterPro" id="IPR027573">
    <property type="entry name" value="Methyltran_FxLD"/>
</dbReference>
<name>A0ABU2TV07_9ACTN</name>
<evidence type="ECO:0000256" key="2">
    <source>
        <dbReference type="ARBA" id="ARBA00005369"/>
    </source>
</evidence>
<evidence type="ECO:0000313" key="14">
    <source>
        <dbReference type="EMBL" id="MDT0464796.1"/>
    </source>
</evidence>
<evidence type="ECO:0000256" key="8">
    <source>
        <dbReference type="ARBA" id="ARBA00022691"/>
    </source>
</evidence>
<evidence type="ECO:0000256" key="4">
    <source>
        <dbReference type="ARBA" id="ARBA00013346"/>
    </source>
</evidence>
<dbReference type="Pfam" id="PF00293">
    <property type="entry name" value="NUDIX"/>
    <property type="match status" value="1"/>
</dbReference>
<keyword evidence="9" id="KW-0378">Hydrolase</keyword>
<keyword evidence="6 14" id="KW-0489">Methyltransferase</keyword>
<dbReference type="GO" id="GO:0008168">
    <property type="term" value="F:methyltransferase activity"/>
    <property type="evidence" value="ECO:0007669"/>
    <property type="project" value="UniProtKB-KW"/>
</dbReference>
<dbReference type="PANTHER" id="PTHR11579:SF0">
    <property type="entry name" value="PROTEIN-L-ISOASPARTATE(D-ASPARTATE) O-METHYLTRANSFERASE"/>
    <property type="match status" value="1"/>
</dbReference>
<evidence type="ECO:0000256" key="5">
    <source>
        <dbReference type="ARBA" id="ARBA00022490"/>
    </source>
</evidence>
<evidence type="ECO:0000259" key="13">
    <source>
        <dbReference type="PROSITE" id="PS51462"/>
    </source>
</evidence>
<proteinExistence type="inferred from homology"/>
<dbReference type="InterPro" id="IPR029063">
    <property type="entry name" value="SAM-dependent_MTases_sf"/>
</dbReference>
<dbReference type="GO" id="GO:0032259">
    <property type="term" value="P:methylation"/>
    <property type="evidence" value="ECO:0007669"/>
    <property type="project" value="UniProtKB-KW"/>
</dbReference>
<keyword evidence="5" id="KW-0963">Cytoplasm</keyword>
<dbReference type="Pfam" id="PF13489">
    <property type="entry name" value="Methyltransf_23"/>
    <property type="match status" value="1"/>
</dbReference>
<evidence type="ECO:0000256" key="10">
    <source>
        <dbReference type="ARBA" id="ARBA00030757"/>
    </source>
</evidence>
<dbReference type="Proteomes" id="UP001183809">
    <property type="component" value="Unassembled WGS sequence"/>
</dbReference>
<keyword evidence="7" id="KW-0808">Transferase</keyword>
<evidence type="ECO:0000256" key="11">
    <source>
        <dbReference type="ARBA" id="ARBA00031323"/>
    </source>
</evidence>
<dbReference type="NCBIfam" id="TIGR04364">
    <property type="entry name" value="methyltran_FxLD"/>
    <property type="match status" value="1"/>
</dbReference>
<dbReference type="EC" id="2.1.1.77" evidence="3"/>
<evidence type="ECO:0000256" key="7">
    <source>
        <dbReference type="ARBA" id="ARBA00022679"/>
    </source>
</evidence>
<evidence type="ECO:0000256" key="3">
    <source>
        <dbReference type="ARBA" id="ARBA00011890"/>
    </source>
</evidence>
<dbReference type="PROSITE" id="PS51462">
    <property type="entry name" value="NUDIX"/>
    <property type="match status" value="1"/>
</dbReference>
<dbReference type="Pfam" id="PF01135">
    <property type="entry name" value="PCMT"/>
    <property type="match status" value="1"/>
</dbReference>
<keyword evidence="8" id="KW-0949">S-adenosyl-L-methionine</keyword>
<evidence type="ECO:0000256" key="6">
    <source>
        <dbReference type="ARBA" id="ARBA00022603"/>
    </source>
</evidence>
<protein>
    <recommendedName>
        <fullName evidence="4">Protein-L-isoaspartate O-methyltransferase</fullName>
        <ecNumber evidence="3">2.1.1.77</ecNumber>
    </recommendedName>
    <alternativeName>
        <fullName evidence="12">L-isoaspartyl protein carboxyl methyltransferase</fullName>
    </alternativeName>
    <alternativeName>
        <fullName evidence="10">Protein L-isoaspartyl methyltransferase</fullName>
    </alternativeName>
    <alternativeName>
        <fullName evidence="11">Protein-beta-aspartate methyltransferase</fullName>
    </alternativeName>
</protein>
<dbReference type="Gene3D" id="3.40.50.150">
    <property type="entry name" value="Vaccinia Virus protein VP39"/>
    <property type="match status" value="2"/>
</dbReference>
<dbReference type="Gene3D" id="3.90.79.10">
    <property type="entry name" value="Nucleoside Triphosphate Pyrophosphohydrolase"/>
    <property type="match status" value="1"/>
</dbReference>
<dbReference type="EMBL" id="JAVREY010000018">
    <property type="protein sequence ID" value="MDT0464796.1"/>
    <property type="molecule type" value="Genomic_DNA"/>
</dbReference>
<evidence type="ECO:0000313" key="15">
    <source>
        <dbReference type="Proteomes" id="UP001183809"/>
    </source>
</evidence>
<dbReference type="CDD" id="cd04678">
    <property type="entry name" value="NUDIX_MTH2_Nudt15"/>
    <property type="match status" value="1"/>
</dbReference>
<dbReference type="InterPro" id="IPR000086">
    <property type="entry name" value="NUDIX_hydrolase_dom"/>
</dbReference>
<dbReference type="PROSITE" id="PS00893">
    <property type="entry name" value="NUDIX_BOX"/>
    <property type="match status" value="1"/>
</dbReference>
<dbReference type="RefSeq" id="WP_311696181.1">
    <property type="nucleotide sequence ID" value="NZ_JAVREY010000018.1"/>
</dbReference>
<dbReference type="SUPFAM" id="SSF53335">
    <property type="entry name" value="S-adenosyl-L-methionine-dependent methyltransferases"/>
    <property type="match status" value="2"/>
</dbReference>
<keyword evidence="15" id="KW-1185">Reference proteome</keyword>
<evidence type="ECO:0000256" key="12">
    <source>
        <dbReference type="ARBA" id="ARBA00031350"/>
    </source>
</evidence>
<dbReference type="InterPro" id="IPR000682">
    <property type="entry name" value="PCMT"/>
</dbReference>
<reference evidence="15" key="1">
    <citation type="submission" date="2023-07" db="EMBL/GenBank/DDBJ databases">
        <title>30 novel species of actinomycetes from the DSMZ collection.</title>
        <authorList>
            <person name="Nouioui I."/>
        </authorList>
    </citation>
    <scope>NUCLEOTIDE SEQUENCE [LARGE SCALE GENOMIC DNA]</scope>
    <source>
        <strain evidence="15">DSM 41699</strain>
    </source>
</reference>
<dbReference type="CDD" id="cd02440">
    <property type="entry name" value="AdoMet_MTases"/>
    <property type="match status" value="2"/>
</dbReference>
<gene>
    <name evidence="14" type="primary">fxlM</name>
    <name evidence="14" type="ORF">RM764_17550</name>
</gene>
<evidence type="ECO:0000256" key="1">
    <source>
        <dbReference type="ARBA" id="ARBA00004496"/>
    </source>
</evidence>
<feature type="domain" description="Nudix hydrolase" evidence="13">
    <location>
        <begin position="202"/>
        <end position="335"/>
    </location>
</feature>
<comment type="similarity">
    <text evidence="2">Belongs to the methyltransferase superfamily. L-isoaspartyl/D-aspartyl protein methyltransferase family.</text>
</comment>
<comment type="caution">
    <text evidence="14">The sequence shown here is derived from an EMBL/GenBank/DDBJ whole genome shotgun (WGS) entry which is preliminary data.</text>
</comment>
<dbReference type="SUPFAM" id="SSF55811">
    <property type="entry name" value="Nudix"/>
    <property type="match status" value="1"/>
</dbReference>
<accession>A0ABU2TV07</accession>
<dbReference type="InterPro" id="IPR020084">
    <property type="entry name" value="NUDIX_hydrolase_CS"/>
</dbReference>
<sequence length="781" mass="84369">MAFTTPDEWDSHYANGKTFRQLGDAERRLLAEHAPAPDQGLALDVGCGMGELARHLSDSGYTVDAVDFAPGALTHAQDQTPTDSAVTYLVHDIDRDGTDGLPHPAYDLITFRLSWAFVHDRTRVMNRLRERLRPGGTLLVITPTTADVPDDRRDIALDEDELGLLCEGWHCAERHDADGLAFIVLRGPAPSQVTCAEKNKPSPHALTGAGVVVTDPAGRILLGWSRRRGVWELPGGKNDPGEDFLTTAARELQEETGLTADPAGIRLLALLMDSTRGIPRMTAAVRITTHTGEPAVTEPHLTIRWEWHEVTDLPSLDQPLFTPSAHVIDTVWPGLLTGLPPVHCYPITPTAIPEPAEQGEKAAELRHSMADQLVRDGYMDVGSTIEAAIRQVPRHRFLPGVALADAYDSQKAPVTRQTLGGKTTSSVSAPWLQAVMLRDAALQPGDTVIEIGSGGYNAALLKEIVGPHGTVITVDIDPYVTDRARRFLDDTGYDQIRVHLGDGEQVPGTLAAPGSVDAVVVTVEARDIPPAWINCLAEGGRLVVPLRIHGYTWSITFTKHDGLLVADRFEVCGFVSLQGPGYRPDHTVKLRGGEITVRFADGTPTDTSRLEAALDKPRTERWTGVTIPGQVPFDKLMLWLATHLDTGFARLAVDKNLDTGLLERPSGSDAATLIRDDSFAYVLYRKISDDGDGLWEFGVHAYGPQADDLADTMAGLVVAWDRTARDHTPVLTIHPAGAGHPAESDQQVITKPCARLTFDWGTSGPATADTASCQPAGKGAA</sequence>
<evidence type="ECO:0000256" key="9">
    <source>
        <dbReference type="ARBA" id="ARBA00022801"/>
    </source>
</evidence>